<protein>
    <recommendedName>
        <fullName evidence="7">Glycosyltransferase</fullName>
    </recommendedName>
</protein>
<feature type="transmembrane region" description="Helical" evidence="2">
    <location>
        <begin position="355"/>
        <end position="377"/>
    </location>
</feature>
<evidence type="ECO:0000259" key="4">
    <source>
        <dbReference type="Pfam" id="PF26629"/>
    </source>
</evidence>
<keyword evidence="2" id="KW-0812">Transmembrane</keyword>
<feature type="domain" description="Glycosyltransferase 2-like" evidence="3">
    <location>
        <begin position="4"/>
        <end position="163"/>
    </location>
</feature>
<dbReference type="Pfam" id="PF00535">
    <property type="entry name" value="Glycos_transf_2"/>
    <property type="match status" value="1"/>
</dbReference>
<dbReference type="InterPro" id="IPR058718">
    <property type="entry name" value="Agl6_TM_C"/>
</dbReference>
<evidence type="ECO:0000313" key="6">
    <source>
        <dbReference type="Proteomes" id="UP000487268"/>
    </source>
</evidence>
<name>A0A7K0BSM5_9ACTN</name>
<evidence type="ECO:0008006" key="7">
    <source>
        <dbReference type="Google" id="ProtNLM"/>
    </source>
</evidence>
<dbReference type="Gene3D" id="3.90.550.10">
    <property type="entry name" value="Spore Coat Polysaccharide Biosynthesis Protein SpsA, Chain A"/>
    <property type="match status" value="1"/>
</dbReference>
<organism evidence="5 6">
    <name type="scientific">Actinomadura macrotermitis</name>
    <dbReference type="NCBI Taxonomy" id="2585200"/>
    <lineage>
        <taxon>Bacteria</taxon>
        <taxon>Bacillati</taxon>
        <taxon>Actinomycetota</taxon>
        <taxon>Actinomycetes</taxon>
        <taxon>Streptosporangiales</taxon>
        <taxon>Thermomonosporaceae</taxon>
        <taxon>Actinomadura</taxon>
    </lineage>
</organism>
<keyword evidence="6" id="KW-1185">Reference proteome</keyword>
<accession>A0A7K0BSM5</accession>
<keyword evidence="2" id="KW-1133">Transmembrane helix</keyword>
<dbReference type="InterPro" id="IPR001173">
    <property type="entry name" value="Glyco_trans_2-like"/>
</dbReference>
<proteinExistence type="inferred from homology"/>
<evidence type="ECO:0000256" key="2">
    <source>
        <dbReference type="SAM" id="Phobius"/>
    </source>
</evidence>
<gene>
    <name evidence="5" type="ORF">ACRB68_20850</name>
</gene>
<comment type="caution">
    <text evidence="5">The sequence shown here is derived from an EMBL/GenBank/DDBJ whole genome shotgun (WGS) entry which is preliminary data.</text>
</comment>
<dbReference type="RefSeq" id="WP_328594004.1">
    <property type="nucleotide sequence ID" value="NZ_WEGH01000001.1"/>
</dbReference>
<dbReference type="Pfam" id="PF26629">
    <property type="entry name" value="GT2_TM_C"/>
    <property type="match status" value="1"/>
</dbReference>
<dbReference type="InterPro" id="IPR050256">
    <property type="entry name" value="Glycosyltransferase_2"/>
</dbReference>
<keyword evidence="2" id="KW-0472">Membrane</keyword>
<dbReference type="CDD" id="cd04179">
    <property type="entry name" value="DPM_DPG-synthase_like"/>
    <property type="match status" value="1"/>
</dbReference>
<feature type="domain" description="Low-salt glycan biosynthesis hexosyltransferase Agl6 C-terminal transmembrane region" evidence="4">
    <location>
        <begin position="283"/>
        <end position="376"/>
    </location>
</feature>
<feature type="transmembrane region" description="Helical" evidence="2">
    <location>
        <begin position="265"/>
        <end position="289"/>
    </location>
</feature>
<dbReference type="PANTHER" id="PTHR48090">
    <property type="entry name" value="UNDECAPRENYL-PHOSPHATE 4-DEOXY-4-FORMAMIDO-L-ARABINOSE TRANSFERASE-RELATED"/>
    <property type="match status" value="1"/>
</dbReference>
<dbReference type="AlphaFoldDB" id="A0A7K0BSM5"/>
<evidence type="ECO:0000259" key="3">
    <source>
        <dbReference type="Pfam" id="PF00535"/>
    </source>
</evidence>
<feature type="transmembrane region" description="Helical" evidence="2">
    <location>
        <begin position="228"/>
        <end position="253"/>
    </location>
</feature>
<dbReference type="PANTHER" id="PTHR48090:SF7">
    <property type="entry name" value="RFBJ PROTEIN"/>
    <property type="match status" value="1"/>
</dbReference>
<reference evidence="5 6" key="1">
    <citation type="submission" date="2019-10" db="EMBL/GenBank/DDBJ databases">
        <title>Actinomadura rubteroloni sp. nov. and Actinomadura macrotermitis sp. nov., isolated from the gut of fungus growing-termite Macrotermes natalensis.</title>
        <authorList>
            <person name="Benndorf R."/>
            <person name="Martin K."/>
            <person name="Kuefner M."/>
            <person name="De Beer W."/>
            <person name="Kaster A.-K."/>
            <person name="Vollmers J."/>
            <person name="Poulsen M."/>
            <person name="Beemelmanns C."/>
        </authorList>
    </citation>
    <scope>NUCLEOTIDE SEQUENCE [LARGE SCALE GENOMIC DNA]</scope>
    <source>
        <strain evidence="5 6">RB68</strain>
    </source>
</reference>
<feature type="transmembrane region" description="Helical" evidence="2">
    <location>
        <begin position="310"/>
        <end position="335"/>
    </location>
</feature>
<comment type="similarity">
    <text evidence="1">Belongs to the glycosyltransferase 2 family.</text>
</comment>
<dbReference type="Proteomes" id="UP000487268">
    <property type="component" value="Unassembled WGS sequence"/>
</dbReference>
<dbReference type="EMBL" id="WEGH01000001">
    <property type="protein sequence ID" value="MQY04036.1"/>
    <property type="molecule type" value="Genomic_DNA"/>
</dbReference>
<dbReference type="InterPro" id="IPR029044">
    <property type="entry name" value="Nucleotide-diphossugar_trans"/>
</dbReference>
<dbReference type="SUPFAM" id="SSF53448">
    <property type="entry name" value="Nucleotide-diphospho-sugar transferases"/>
    <property type="match status" value="1"/>
</dbReference>
<evidence type="ECO:0000256" key="1">
    <source>
        <dbReference type="ARBA" id="ARBA00006739"/>
    </source>
</evidence>
<evidence type="ECO:0000313" key="5">
    <source>
        <dbReference type="EMBL" id="MQY04036.1"/>
    </source>
</evidence>
<sequence length="424" mass="45581">MELSVVMPCLNEAETVETCVRKTVKFFEDSGIDGEVVIADNGSTDGSQQLARDAGARVVPVAEKGYGNALMGGIRAARGTYVAMGDADDSYDFATLEPFVQDLRDGADLVMGNRFKGGIAPGAMPPLHRYLGNPVLSFVGRLFFGSKIGDFHCGLRAFNKESILRLGLQTGGMEFASEMVVKATLAKYDIREQPTTLSPDGRTRAPHLNTWRDGWRHLRFLMLYSPRWLFLIPGLVFMTLGLAAGIALSFGPVTVADVSFDVDTLVGAGAALIIGFQSVIFALLTKVYATHEGFLPPDPRVKKITEWWSLERGLVLGGLLAVAGLVGLVASLMHWRVNNFGELDPRHSLRIVVPAAIALVMSLQATFASLFLSILGIRRRQHPPVSDPADEAAGVVDAAAEQVAAENKAARDRAAADEAAEIDG</sequence>